<evidence type="ECO:0000256" key="3">
    <source>
        <dbReference type="ARBA" id="ARBA00022679"/>
    </source>
</evidence>
<accession>A0A3M0BRB0</accession>
<evidence type="ECO:0000256" key="2">
    <source>
        <dbReference type="ARBA" id="ARBA00022515"/>
    </source>
</evidence>
<dbReference type="SUPFAM" id="SSF56731">
    <property type="entry name" value="DNA primase core"/>
    <property type="match status" value="1"/>
</dbReference>
<dbReference type="SUPFAM" id="SSF52540">
    <property type="entry name" value="P-loop containing nucleoside triphosphate hydrolases"/>
    <property type="match status" value="1"/>
</dbReference>
<dbReference type="RefSeq" id="WP_121922227.1">
    <property type="nucleotide sequence ID" value="NZ_REFO01000003.1"/>
</dbReference>
<dbReference type="EMBL" id="REFO01000003">
    <property type="protein sequence ID" value="RMB00071.1"/>
    <property type="molecule type" value="Genomic_DNA"/>
</dbReference>
<comment type="caution">
    <text evidence="9">The sequence shown here is derived from an EMBL/GenBank/DDBJ whole genome shotgun (WGS) entry which is preliminary data.</text>
</comment>
<dbReference type="PROSITE" id="PS50880">
    <property type="entry name" value="TOPRIM"/>
    <property type="match status" value="1"/>
</dbReference>
<keyword evidence="9" id="KW-0547">Nucleotide-binding</keyword>
<keyword evidence="9" id="KW-0347">Helicase</keyword>
<organism evidence="9 10">
    <name type="scientific">Hydrogenothermus marinus</name>
    <dbReference type="NCBI Taxonomy" id="133270"/>
    <lineage>
        <taxon>Bacteria</taxon>
        <taxon>Pseudomonadati</taxon>
        <taxon>Aquificota</taxon>
        <taxon>Aquificia</taxon>
        <taxon>Aquificales</taxon>
        <taxon>Hydrogenothermaceae</taxon>
        <taxon>Hydrogenothermus</taxon>
    </lineage>
</organism>
<proteinExistence type="predicted"/>
<keyword evidence="5" id="KW-0235">DNA replication</keyword>
<dbReference type="InterPro" id="IPR006171">
    <property type="entry name" value="TOPRIM_dom"/>
</dbReference>
<dbReference type="InterPro" id="IPR007694">
    <property type="entry name" value="DNA_helicase_DnaB-like_C"/>
</dbReference>
<dbReference type="GO" id="GO:0003677">
    <property type="term" value="F:DNA binding"/>
    <property type="evidence" value="ECO:0007669"/>
    <property type="project" value="InterPro"/>
</dbReference>
<dbReference type="InterPro" id="IPR027417">
    <property type="entry name" value="P-loop_NTPase"/>
</dbReference>
<dbReference type="GO" id="GO:0003678">
    <property type="term" value="F:DNA helicase activity"/>
    <property type="evidence" value="ECO:0007669"/>
    <property type="project" value="InterPro"/>
</dbReference>
<dbReference type="AlphaFoldDB" id="A0A3M0BRB0"/>
<feature type="domain" description="SF4 helicase" evidence="8">
    <location>
        <begin position="379"/>
        <end position="591"/>
    </location>
</feature>
<gene>
    <name evidence="9" type="ORF">CLV39_0041</name>
</gene>
<evidence type="ECO:0000256" key="6">
    <source>
        <dbReference type="ARBA" id="ARBA00023163"/>
    </source>
</evidence>
<dbReference type="GO" id="GO:0003899">
    <property type="term" value="F:DNA-directed RNA polymerase activity"/>
    <property type="evidence" value="ECO:0007669"/>
    <property type="project" value="InterPro"/>
</dbReference>
<keyword evidence="1" id="KW-0240">DNA-directed RNA polymerase</keyword>
<evidence type="ECO:0000259" key="7">
    <source>
        <dbReference type="PROSITE" id="PS50880"/>
    </source>
</evidence>
<keyword evidence="9" id="KW-0067">ATP-binding</keyword>
<dbReference type="GO" id="GO:0006269">
    <property type="term" value="P:DNA replication, synthesis of primer"/>
    <property type="evidence" value="ECO:0007669"/>
    <property type="project" value="UniProtKB-KW"/>
</dbReference>
<dbReference type="GO" id="GO:0005524">
    <property type="term" value="F:ATP binding"/>
    <property type="evidence" value="ECO:0007669"/>
    <property type="project" value="InterPro"/>
</dbReference>
<keyword evidence="2" id="KW-0639">Primosome</keyword>
<dbReference type="GO" id="GO:1990077">
    <property type="term" value="C:primosome complex"/>
    <property type="evidence" value="ECO:0007669"/>
    <property type="project" value="UniProtKB-KW"/>
</dbReference>
<dbReference type="Pfam" id="PF03796">
    <property type="entry name" value="DnaB_C"/>
    <property type="match status" value="1"/>
</dbReference>
<dbReference type="OrthoDB" id="396541at2"/>
<feature type="domain" description="Toprim" evidence="7">
    <location>
        <begin position="233"/>
        <end position="317"/>
    </location>
</feature>
<sequence length="682" mass="78762">MKKELNEIISQEQGLILRLLDKAGWNYKKIGKEYMGACPVCNNGHNTPNTVFNLDTNSFKCFACQSSGGLKDLSNHLQIDFKEFLKEEGIISEEKNNGKKDKQYQGFEKVKNANKSYTTKEINLEKISSLVIEQDVKEYLKSRFINPDRVANYIRSLKPIQDKSFKYLEDYYKEGYKLLIPSFDLNGNLKAVKIRNIKGKEPKVKNLSGFKQYPLGIDEIFYTDEEGNIQKHDIAVILEGEIDYLTAKSLFYDHKADLFIAIPSVNYKFQKEEKEALPERIFILLDNDQAGKQASEQLARDLKKAGKQVYIASYPEGIKDFNELVEKLGEEKAKEEFSEIIYKALLNPFTLTKTLKDTGINLLKRLEERIKKAEAEGKDKPEPIVLKTGLEFLDNLLDGGLRRGLYAIAGQPAIGKTSFTLALSKHLAEAGHKVLFFSLEMTDEDLLIQLLSWITGIHKRKILDEEISKIELNELQEALEHYIFRNIFIDIESKTIDDIENKVIDTLNDVGDKRLIVFIDYLQQIRPSKELLRSDYRLQMKDIAYKLKEIANKYELPVFVISSTQREGYNAKPDGKKKTEPNYIAMFKESGDIEYSLYAGYFLDYPREDLPAGYIKANYELPIKVVKVKSRFGHTKDENHNQIFKVSVLNFKNGRLEDIKDLKNKDNENRIVEEFDEYDLLY</sequence>
<dbReference type="Proteomes" id="UP000280842">
    <property type="component" value="Unassembled WGS sequence"/>
</dbReference>
<dbReference type="Gene3D" id="3.40.50.300">
    <property type="entry name" value="P-loop containing nucleotide triphosphate hydrolases"/>
    <property type="match status" value="1"/>
</dbReference>
<dbReference type="PANTHER" id="PTHR30153:SF2">
    <property type="entry name" value="REPLICATIVE DNA HELICASE"/>
    <property type="match status" value="1"/>
</dbReference>
<dbReference type="PROSITE" id="PS51199">
    <property type="entry name" value="SF4_HELICASE"/>
    <property type="match status" value="1"/>
</dbReference>
<dbReference type="Pfam" id="PF01807">
    <property type="entry name" value="Zn_ribbon_DnaG"/>
    <property type="match status" value="1"/>
</dbReference>
<evidence type="ECO:0000256" key="5">
    <source>
        <dbReference type="ARBA" id="ARBA00022705"/>
    </source>
</evidence>
<evidence type="ECO:0000259" key="8">
    <source>
        <dbReference type="PROSITE" id="PS51199"/>
    </source>
</evidence>
<dbReference type="InterPro" id="IPR002694">
    <property type="entry name" value="Znf_CHC2"/>
</dbReference>
<evidence type="ECO:0000256" key="1">
    <source>
        <dbReference type="ARBA" id="ARBA00022478"/>
    </source>
</evidence>
<dbReference type="GO" id="GO:0008270">
    <property type="term" value="F:zinc ion binding"/>
    <property type="evidence" value="ECO:0007669"/>
    <property type="project" value="InterPro"/>
</dbReference>
<name>A0A3M0BRB0_9AQUI</name>
<dbReference type="InterPro" id="IPR036977">
    <property type="entry name" value="DNA_primase_Znf_CHC2"/>
</dbReference>
<dbReference type="GO" id="GO:0005829">
    <property type="term" value="C:cytosol"/>
    <property type="evidence" value="ECO:0007669"/>
    <property type="project" value="TreeGrafter"/>
</dbReference>
<dbReference type="PANTHER" id="PTHR30153">
    <property type="entry name" value="REPLICATIVE DNA HELICASE DNAB"/>
    <property type="match status" value="1"/>
</dbReference>
<protein>
    <submittedName>
        <fullName evidence="9">Replicative DNA helicase</fullName>
    </submittedName>
</protein>
<keyword evidence="3" id="KW-0808">Transferase</keyword>
<dbReference type="Gene3D" id="3.90.580.10">
    <property type="entry name" value="Zinc finger, CHC2-type domain"/>
    <property type="match status" value="1"/>
</dbReference>
<keyword evidence="6" id="KW-0804">Transcription</keyword>
<keyword evidence="10" id="KW-1185">Reference proteome</keyword>
<dbReference type="Gene3D" id="3.40.1360.10">
    <property type="match status" value="1"/>
</dbReference>
<evidence type="ECO:0000256" key="4">
    <source>
        <dbReference type="ARBA" id="ARBA00022695"/>
    </source>
</evidence>
<keyword evidence="4" id="KW-0548">Nucleotidyltransferase</keyword>
<evidence type="ECO:0000313" key="9">
    <source>
        <dbReference type="EMBL" id="RMB00071.1"/>
    </source>
</evidence>
<reference evidence="9 10" key="1">
    <citation type="submission" date="2018-10" db="EMBL/GenBank/DDBJ databases">
        <title>Genomic Encyclopedia of Archaeal and Bacterial Type Strains, Phase II (KMG-II): from individual species to whole genera.</title>
        <authorList>
            <person name="Goeker M."/>
        </authorList>
    </citation>
    <scope>NUCLEOTIDE SEQUENCE [LARGE SCALE GENOMIC DNA]</scope>
    <source>
        <strain evidence="9 10">VM1</strain>
    </source>
</reference>
<dbReference type="SUPFAM" id="SSF57783">
    <property type="entry name" value="Zinc beta-ribbon"/>
    <property type="match status" value="1"/>
</dbReference>
<dbReference type="GO" id="GO:0000428">
    <property type="term" value="C:DNA-directed RNA polymerase complex"/>
    <property type="evidence" value="ECO:0007669"/>
    <property type="project" value="UniProtKB-KW"/>
</dbReference>
<dbReference type="Pfam" id="PF13155">
    <property type="entry name" value="Toprim_2"/>
    <property type="match status" value="1"/>
</dbReference>
<evidence type="ECO:0000313" key="10">
    <source>
        <dbReference type="Proteomes" id="UP000280842"/>
    </source>
</evidence>
<keyword evidence="9" id="KW-0378">Hydrolase</keyword>